<dbReference type="InterPro" id="IPR044861">
    <property type="entry name" value="IPNS-like_FE2OG_OXY"/>
</dbReference>
<dbReference type="Pfam" id="PF03171">
    <property type="entry name" value="2OG-FeII_Oxy"/>
    <property type="match status" value="1"/>
</dbReference>
<dbReference type="OrthoDB" id="406156at2759"/>
<dbReference type="Proteomes" id="UP000812287">
    <property type="component" value="Unassembled WGS sequence"/>
</dbReference>
<keyword evidence="4" id="KW-1185">Reference proteome</keyword>
<gene>
    <name evidence="3" type="ORF">BT62DRAFT_993734</name>
</gene>
<feature type="domain" description="Fe2OG dioxygenase" evidence="2">
    <location>
        <begin position="188"/>
        <end position="290"/>
    </location>
</feature>
<sequence length="331" mass="36827">MTIPHVPVIGLADCKVPERKADIVLEIGAACASSGFFQIVDHPVPQELIERAFETSVGFFALPVEEKLAFARDPWTNRGYEILERQSLQGAVVGHDELGISLETRPSNENLEMDLKEGFLIGDDKMSGDHPFFNRFAQGVNCWPDVAGMRDVMNEYYEACLKLSTDLMELVALSLDLPEKYFAPFCKDPTAAIRLLHYPPQRCNTKEPQIGAGAHTDFGALTLLATSGTPGLELWSNGKWFPIEPAHGAYVVNVGDLLQMYTDGKYLSSLHRVINRSGNDRYSIPFFLDGNLDVIVRSIYDASKSVNAVSVESHLRNRFDGTYQQPMPIEI</sequence>
<evidence type="ECO:0000256" key="1">
    <source>
        <dbReference type="RuleBase" id="RU003682"/>
    </source>
</evidence>
<dbReference type="EMBL" id="MU250533">
    <property type="protein sequence ID" value="KAG7446817.1"/>
    <property type="molecule type" value="Genomic_DNA"/>
</dbReference>
<comment type="caution">
    <text evidence="3">The sequence shown here is derived from an EMBL/GenBank/DDBJ whole genome shotgun (WGS) entry which is preliminary data.</text>
</comment>
<reference evidence="3" key="1">
    <citation type="submission" date="2020-11" db="EMBL/GenBank/DDBJ databases">
        <title>Adaptations for nitrogen fixation in a non-lichenized fungal sporocarp promotes dispersal by wood-feeding termites.</title>
        <authorList>
            <consortium name="DOE Joint Genome Institute"/>
            <person name="Koch R.A."/>
            <person name="Yoon G."/>
            <person name="Arayal U."/>
            <person name="Lail K."/>
            <person name="Amirebrahimi M."/>
            <person name="Labutti K."/>
            <person name="Lipzen A."/>
            <person name="Riley R."/>
            <person name="Barry K."/>
            <person name="Henrissat B."/>
            <person name="Grigoriev I.V."/>
            <person name="Herr J.R."/>
            <person name="Aime M.C."/>
        </authorList>
    </citation>
    <scope>NUCLEOTIDE SEQUENCE</scope>
    <source>
        <strain evidence="3">MCA 3950</strain>
    </source>
</reference>
<keyword evidence="1" id="KW-0479">Metal-binding</keyword>
<dbReference type="InterPro" id="IPR027443">
    <property type="entry name" value="IPNS-like_sf"/>
</dbReference>
<dbReference type="InterPro" id="IPR026992">
    <property type="entry name" value="DIOX_N"/>
</dbReference>
<dbReference type="GO" id="GO:0046872">
    <property type="term" value="F:metal ion binding"/>
    <property type="evidence" value="ECO:0007669"/>
    <property type="project" value="UniProtKB-KW"/>
</dbReference>
<dbReference type="Gene3D" id="2.60.120.330">
    <property type="entry name" value="B-lactam Antibiotic, Isopenicillin N Synthase, Chain"/>
    <property type="match status" value="1"/>
</dbReference>
<evidence type="ECO:0000313" key="3">
    <source>
        <dbReference type="EMBL" id="KAG7446817.1"/>
    </source>
</evidence>
<dbReference type="SUPFAM" id="SSF51197">
    <property type="entry name" value="Clavaminate synthase-like"/>
    <property type="match status" value="1"/>
</dbReference>
<dbReference type="PANTHER" id="PTHR47990">
    <property type="entry name" value="2-OXOGLUTARATE (2OG) AND FE(II)-DEPENDENT OXYGENASE SUPERFAMILY PROTEIN-RELATED"/>
    <property type="match status" value="1"/>
</dbReference>
<organism evidence="3 4">
    <name type="scientific">Guyanagaster necrorhizus</name>
    <dbReference type="NCBI Taxonomy" id="856835"/>
    <lineage>
        <taxon>Eukaryota</taxon>
        <taxon>Fungi</taxon>
        <taxon>Dikarya</taxon>
        <taxon>Basidiomycota</taxon>
        <taxon>Agaricomycotina</taxon>
        <taxon>Agaricomycetes</taxon>
        <taxon>Agaricomycetidae</taxon>
        <taxon>Agaricales</taxon>
        <taxon>Marasmiineae</taxon>
        <taxon>Physalacriaceae</taxon>
        <taxon>Guyanagaster</taxon>
    </lineage>
</organism>
<dbReference type="PROSITE" id="PS51471">
    <property type="entry name" value="FE2OG_OXY"/>
    <property type="match status" value="1"/>
</dbReference>
<dbReference type="RefSeq" id="XP_043040317.1">
    <property type="nucleotide sequence ID" value="XM_043190425.1"/>
</dbReference>
<dbReference type="PRINTS" id="PR00682">
    <property type="entry name" value="IPNSYNTHASE"/>
</dbReference>
<name>A0A9P7VUH5_9AGAR</name>
<dbReference type="Pfam" id="PF14226">
    <property type="entry name" value="DIOX_N"/>
    <property type="match status" value="1"/>
</dbReference>
<comment type="similarity">
    <text evidence="1">Belongs to the iron/ascorbate-dependent oxidoreductase family.</text>
</comment>
<dbReference type="InterPro" id="IPR005123">
    <property type="entry name" value="Oxoglu/Fe-dep_dioxygenase_dom"/>
</dbReference>
<evidence type="ECO:0000259" key="2">
    <source>
        <dbReference type="PROSITE" id="PS51471"/>
    </source>
</evidence>
<dbReference type="GO" id="GO:0016491">
    <property type="term" value="F:oxidoreductase activity"/>
    <property type="evidence" value="ECO:0007669"/>
    <property type="project" value="UniProtKB-KW"/>
</dbReference>
<protein>
    <submittedName>
        <fullName evidence="3">Clavaminate synthase-like protein</fullName>
    </submittedName>
</protein>
<keyword evidence="1" id="KW-0560">Oxidoreductase</keyword>
<keyword evidence="1" id="KW-0408">Iron</keyword>
<accession>A0A9P7VUH5</accession>
<dbReference type="InterPro" id="IPR050231">
    <property type="entry name" value="Iron_ascorbate_oxido_reductase"/>
</dbReference>
<evidence type="ECO:0000313" key="4">
    <source>
        <dbReference type="Proteomes" id="UP000812287"/>
    </source>
</evidence>
<dbReference type="GeneID" id="66112722"/>
<proteinExistence type="inferred from homology"/>
<dbReference type="AlphaFoldDB" id="A0A9P7VUH5"/>